<protein>
    <recommendedName>
        <fullName evidence="7">Glycogen synthase</fullName>
        <ecNumber evidence="7">2.4.1.21</ecNumber>
    </recommendedName>
    <alternativeName>
        <fullName evidence="7">Starch [bacterial glycogen] synthase</fullName>
    </alternativeName>
</protein>
<keyword evidence="6 7" id="KW-0320">Glycogen biosynthesis</keyword>
<feature type="domain" description="Glycosyl transferase family 1" evidence="8">
    <location>
        <begin position="288"/>
        <end position="442"/>
    </location>
</feature>
<dbReference type="InterPro" id="IPR013534">
    <property type="entry name" value="Starch_synth_cat_dom"/>
</dbReference>
<evidence type="ECO:0000256" key="5">
    <source>
        <dbReference type="ARBA" id="ARBA00022679"/>
    </source>
</evidence>
<evidence type="ECO:0000256" key="6">
    <source>
        <dbReference type="ARBA" id="ARBA00023056"/>
    </source>
</evidence>
<gene>
    <name evidence="7" type="primary">glgA</name>
    <name evidence="10" type="ORF">HGMM_F45G04C03</name>
</gene>
<evidence type="ECO:0000256" key="7">
    <source>
        <dbReference type="HAMAP-Rule" id="MF_00484"/>
    </source>
</evidence>
<dbReference type="Gene3D" id="3.40.50.2000">
    <property type="entry name" value="Glycogen Phosphorylase B"/>
    <property type="match status" value="2"/>
</dbReference>
<reference evidence="10" key="1">
    <citation type="journal article" date="2005" name="Environ. Microbiol.">
        <title>Genetic and functional properties of uncultivated thermophilic crenarchaeotes from a subsurface gold mine as revealed by analysis of genome fragments.</title>
        <authorList>
            <person name="Nunoura T."/>
            <person name="Hirayama H."/>
            <person name="Takami H."/>
            <person name="Oida H."/>
            <person name="Nishi S."/>
            <person name="Shimamura S."/>
            <person name="Suzuki Y."/>
            <person name="Inagaki F."/>
            <person name="Takai K."/>
            <person name="Nealson K.H."/>
            <person name="Horikoshi K."/>
        </authorList>
    </citation>
    <scope>NUCLEOTIDE SEQUENCE</scope>
</reference>
<dbReference type="PANTHER" id="PTHR45825:SF11">
    <property type="entry name" value="ALPHA AMYLASE DOMAIN-CONTAINING PROTEIN"/>
    <property type="match status" value="1"/>
</dbReference>
<dbReference type="InterPro" id="IPR011835">
    <property type="entry name" value="GS/SS"/>
</dbReference>
<comment type="similarity">
    <text evidence="3 7">Belongs to the glycosyltransferase 1 family. Bacterial/plant glycogen synthase subfamily.</text>
</comment>
<dbReference type="EC" id="2.4.1.21" evidence="7"/>
<dbReference type="HAMAP" id="MF_00484">
    <property type="entry name" value="Glycogen_synth"/>
    <property type="match status" value="1"/>
</dbReference>
<dbReference type="Pfam" id="PF08323">
    <property type="entry name" value="Glyco_transf_5"/>
    <property type="match status" value="1"/>
</dbReference>
<evidence type="ECO:0000256" key="3">
    <source>
        <dbReference type="ARBA" id="ARBA00010281"/>
    </source>
</evidence>
<dbReference type="CDD" id="cd03791">
    <property type="entry name" value="GT5_Glycogen_synthase_DULL1-like"/>
    <property type="match status" value="1"/>
</dbReference>
<evidence type="ECO:0000256" key="4">
    <source>
        <dbReference type="ARBA" id="ARBA00022676"/>
    </source>
</evidence>
<dbReference type="InterPro" id="IPR001296">
    <property type="entry name" value="Glyco_trans_1"/>
</dbReference>
<sequence length="475" mass="53185">MNQLRVLFAAAEATPWVKIGGLADVAGGLPRALNASGNAEVRLVLPRHAVLERVEALPLLSFALPYRGSLQEVQVLETRRAGLVLYLIDGAPIRASGPVYSGNEPADAEKYVFFSLALLEFAHLDEWTPQILHLNDWHTALAAYGLRERRIRGESSLKSVLTIHNLPFLGPPIGAWMDAYGLPRLPVDLPPWARERPLPLGLWAADALVTVSPTYAREILTPEYGSGLETFLLSRLNILHGILNGLDTESFDPSRDAALFEPFSLETLSRRRENKPRLLAELGLSVEERLPLLGMVSRIDYQKGVDLVIETLRLSHHLPWQAVFLGIGDARLEAELQQFEREFPDRVRALLRFDATLARRLYAALDLFLMPSRYEPCGIAQMIAMRYGALPLARATGGLKDTIEDGRSGFLFEEANPQAFQRALERALAAYADTEKWEAMQRYAMSRDFSWSRSAQAYLEVYTTLLREHVPRLPG</sequence>
<keyword evidence="4 7" id="KW-0328">Glycosyltransferase</keyword>
<accession>H5SL94</accession>
<reference evidence="10" key="2">
    <citation type="journal article" date="2012" name="PLoS ONE">
        <title>A Deeply Branching Thermophilic Bacterium with an Ancient Acetyl-CoA Pathway Dominates a Subsurface Ecosystem.</title>
        <authorList>
            <person name="Takami H."/>
            <person name="Noguchi H."/>
            <person name="Takaki Y."/>
            <person name="Uchiyama I."/>
            <person name="Toyoda A."/>
            <person name="Nishi S."/>
            <person name="Chee G.-J."/>
            <person name="Arai W."/>
            <person name="Nunoura T."/>
            <person name="Itoh T."/>
            <person name="Hattori M."/>
            <person name="Takai K."/>
        </authorList>
    </citation>
    <scope>NUCLEOTIDE SEQUENCE</scope>
</reference>
<comment type="function">
    <text evidence="2 7">Synthesizes alpha-1,4-glucan chains using ADP-glucose.</text>
</comment>
<dbReference type="EMBL" id="AP011762">
    <property type="protein sequence ID" value="BAL56930.1"/>
    <property type="molecule type" value="Genomic_DNA"/>
</dbReference>
<keyword evidence="5 7" id="KW-0808">Transferase</keyword>
<comment type="pathway">
    <text evidence="7">Glycan biosynthesis; glycogen biosynthesis.</text>
</comment>
<organism evidence="10">
    <name type="scientific">uncultured Chloroflexota bacterium</name>
    <dbReference type="NCBI Taxonomy" id="166587"/>
    <lineage>
        <taxon>Bacteria</taxon>
        <taxon>Bacillati</taxon>
        <taxon>Chloroflexota</taxon>
        <taxon>environmental samples</taxon>
    </lineage>
</organism>
<feature type="binding site" evidence="7">
    <location>
        <position position="18"/>
    </location>
    <ligand>
        <name>ADP-alpha-D-glucose</name>
        <dbReference type="ChEBI" id="CHEBI:57498"/>
    </ligand>
</feature>
<dbReference type="UniPathway" id="UPA00164"/>
<dbReference type="GO" id="GO:0005978">
    <property type="term" value="P:glycogen biosynthetic process"/>
    <property type="evidence" value="ECO:0007669"/>
    <property type="project" value="UniProtKB-UniRule"/>
</dbReference>
<evidence type="ECO:0000256" key="2">
    <source>
        <dbReference type="ARBA" id="ARBA00002764"/>
    </source>
</evidence>
<evidence type="ECO:0000259" key="8">
    <source>
        <dbReference type="Pfam" id="PF00534"/>
    </source>
</evidence>
<dbReference type="PANTHER" id="PTHR45825">
    <property type="entry name" value="GRANULE-BOUND STARCH SYNTHASE 1, CHLOROPLASTIC/AMYLOPLASTIC"/>
    <property type="match status" value="1"/>
</dbReference>
<evidence type="ECO:0000313" key="10">
    <source>
        <dbReference type="EMBL" id="BAL56930.1"/>
    </source>
</evidence>
<dbReference type="NCBIfam" id="TIGR02095">
    <property type="entry name" value="glgA"/>
    <property type="match status" value="1"/>
</dbReference>
<dbReference type="Pfam" id="PF00534">
    <property type="entry name" value="Glycos_transf_1"/>
    <property type="match status" value="1"/>
</dbReference>
<dbReference type="GO" id="GO:0009011">
    <property type="term" value="F:alpha-1,4-glucan glucosyltransferase (ADP-glucose donor) activity"/>
    <property type="evidence" value="ECO:0007669"/>
    <property type="project" value="UniProtKB-UniRule"/>
</dbReference>
<feature type="domain" description="Starch synthase catalytic" evidence="9">
    <location>
        <begin position="5"/>
        <end position="232"/>
    </location>
</feature>
<evidence type="ECO:0000259" key="9">
    <source>
        <dbReference type="Pfam" id="PF08323"/>
    </source>
</evidence>
<evidence type="ECO:0000256" key="1">
    <source>
        <dbReference type="ARBA" id="ARBA00001478"/>
    </source>
</evidence>
<proteinExistence type="inferred from homology"/>
<dbReference type="SUPFAM" id="SSF53756">
    <property type="entry name" value="UDP-Glycosyltransferase/glycogen phosphorylase"/>
    <property type="match status" value="1"/>
</dbReference>
<name>H5SL94_9CHLR</name>
<dbReference type="AlphaFoldDB" id="H5SL94"/>
<comment type="catalytic activity">
    <reaction evidence="1 7">
        <text>[(1-&gt;4)-alpha-D-glucosyl](n) + ADP-alpha-D-glucose = [(1-&gt;4)-alpha-D-glucosyl](n+1) + ADP + H(+)</text>
        <dbReference type="Rhea" id="RHEA:18189"/>
        <dbReference type="Rhea" id="RHEA-COMP:9584"/>
        <dbReference type="Rhea" id="RHEA-COMP:9587"/>
        <dbReference type="ChEBI" id="CHEBI:15378"/>
        <dbReference type="ChEBI" id="CHEBI:15444"/>
        <dbReference type="ChEBI" id="CHEBI:57498"/>
        <dbReference type="ChEBI" id="CHEBI:456216"/>
        <dbReference type="EC" id="2.4.1.21"/>
    </reaction>
</comment>
<dbReference type="GO" id="GO:0004373">
    <property type="term" value="F:alpha-1,4-glucan glucosyltransferase (UDP-glucose donor) activity"/>
    <property type="evidence" value="ECO:0007669"/>
    <property type="project" value="InterPro"/>
</dbReference>